<reference evidence="7 8" key="1">
    <citation type="journal article" date="2021" name="Hortic Res">
        <title>The domestication of Cucurbita argyrosperma as revealed by the genome of its wild relative.</title>
        <authorList>
            <person name="Barrera-Redondo J."/>
            <person name="Sanchez-de la Vega G."/>
            <person name="Aguirre-Liguori J.A."/>
            <person name="Castellanos-Morales G."/>
            <person name="Gutierrez-Guerrero Y.T."/>
            <person name="Aguirre-Dugua X."/>
            <person name="Aguirre-Planter E."/>
            <person name="Tenaillon M.I."/>
            <person name="Lira-Saade R."/>
            <person name="Eguiarte L.E."/>
        </authorList>
    </citation>
    <scope>NUCLEOTIDE SEQUENCE [LARGE SCALE GENOMIC DNA]</scope>
    <source>
        <strain evidence="7">JBR-2021</strain>
    </source>
</reference>
<keyword evidence="3" id="KW-0804">Transcription</keyword>
<evidence type="ECO:0000313" key="8">
    <source>
        <dbReference type="Proteomes" id="UP000685013"/>
    </source>
</evidence>
<keyword evidence="4" id="KW-0539">Nucleus</keyword>
<dbReference type="AlphaFoldDB" id="A0AAV6M0Z1"/>
<evidence type="ECO:0000256" key="4">
    <source>
        <dbReference type="ARBA" id="ARBA00023242"/>
    </source>
</evidence>
<evidence type="ECO:0000256" key="1">
    <source>
        <dbReference type="ARBA" id="ARBA00004123"/>
    </source>
</evidence>
<evidence type="ECO:0000313" key="7">
    <source>
        <dbReference type="EMBL" id="KAG6573269.1"/>
    </source>
</evidence>
<dbReference type="GO" id="GO:0000981">
    <property type="term" value="F:DNA-binding transcription factor activity, RNA polymerase II-specific"/>
    <property type="evidence" value="ECO:0007669"/>
    <property type="project" value="TreeGrafter"/>
</dbReference>
<dbReference type="EMBL" id="JAGKQH010000018">
    <property type="protein sequence ID" value="KAG6573269.1"/>
    <property type="molecule type" value="Genomic_DNA"/>
</dbReference>
<evidence type="ECO:0000259" key="6">
    <source>
        <dbReference type="PROSITE" id="PS50888"/>
    </source>
</evidence>
<dbReference type="GO" id="GO:0090575">
    <property type="term" value="C:RNA polymerase II transcription regulator complex"/>
    <property type="evidence" value="ECO:0007669"/>
    <property type="project" value="TreeGrafter"/>
</dbReference>
<dbReference type="SMART" id="SM00353">
    <property type="entry name" value="HLH"/>
    <property type="match status" value="1"/>
</dbReference>
<dbReference type="GO" id="GO:0000977">
    <property type="term" value="F:RNA polymerase II transcription regulatory region sequence-specific DNA binding"/>
    <property type="evidence" value="ECO:0007669"/>
    <property type="project" value="TreeGrafter"/>
</dbReference>
<proteinExistence type="predicted"/>
<dbReference type="PROSITE" id="PS50888">
    <property type="entry name" value="BHLH"/>
    <property type="match status" value="1"/>
</dbReference>
<dbReference type="PANTHER" id="PTHR13935:SF90">
    <property type="entry name" value="TRANSCRIPTION FACTOR BHLH162"/>
    <property type="match status" value="1"/>
</dbReference>
<dbReference type="Pfam" id="PF00010">
    <property type="entry name" value="HLH"/>
    <property type="match status" value="1"/>
</dbReference>
<organism evidence="7 8">
    <name type="scientific">Cucurbita argyrosperma subsp. sororia</name>
    <dbReference type="NCBI Taxonomy" id="37648"/>
    <lineage>
        <taxon>Eukaryota</taxon>
        <taxon>Viridiplantae</taxon>
        <taxon>Streptophyta</taxon>
        <taxon>Embryophyta</taxon>
        <taxon>Tracheophyta</taxon>
        <taxon>Spermatophyta</taxon>
        <taxon>Magnoliopsida</taxon>
        <taxon>eudicotyledons</taxon>
        <taxon>Gunneridae</taxon>
        <taxon>Pentapetalae</taxon>
        <taxon>rosids</taxon>
        <taxon>fabids</taxon>
        <taxon>Cucurbitales</taxon>
        <taxon>Cucurbitaceae</taxon>
        <taxon>Cucurbiteae</taxon>
        <taxon>Cucurbita</taxon>
    </lineage>
</organism>
<evidence type="ECO:0000256" key="2">
    <source>
        <dbReference type="ARBA" id="ARBA00023015"/>
    </source>
</evidence>
<evidence type="ECO:0000256" key="3">
    <source>
        <dbReference type="ARBA" id="ARBA00023163"/>
    </source>
</evidence>
<accession>A0AAV6M0Z1</accession>
<dbReference type="InterPro" id="IPR015660">
    <property type="entry name" value="MASH1/Ascl1a-like"/>
</dbReference>
<dbReference type="Proteomes" id="UP000685013">
    <property type="component" value="Chromosome 18"/>
</dbReference>
<comment type="subcellular location">
    <subcellularLocation>
        <location evidence="1">Nucleus</location>
    </subcellularLocation>
</comment>
<dbReference type="InterPro" id="IPR011598">
    <property type="entry name" value="bHLH_dom"/>
</dbReference>
<protein>
    <submittedName>
        <fullName evidence="7">Transcription factor basic helix-loop-helix 162</fullName>
    </submittedName>
</protein>
<keyword evidence="5" id="KW-0175">Coiled coil</keyword>
<feature type="non-terminal residue" evidence="7">
    <location>
        <position position="1"/>
    </location>
</feature>
<evidence type="ECO:0000256" key="5">
    <source>
        <dbReference type="SAM" id="Coils"/>
    </source>
</evidence>
<feature type="coiled-coil region" evidence="5">
    <location>
        <begin position="54"/>
        <end position="81"/>
    </location>
</feature>
<dbReference type="GO" id="GO:0046983">
    <property type="term" value="F:protein dimerization activity"/>
    <property type="evidence" value="ECO:0007669"/>
    <property type="project" value="InterPro"/>
</dbReference>
<feature type="domain" description="BHLH" evidence="6">
    <location>
        <begin position="11"/>
        <end position="64"/>
    </location>
</feature>
<sequence>MADKFIHSSSSAKTDRKIIERNRREEMKALFSHLHSLVPNQSSTEGDTTLLDQLENATNYINQLKENVEKLKVKREKLMGSGEKNLRRGEIEARLLVQVDAHQLLQENGTQIVHINQSTVTDLVFHKIIAEMVGEGTTFESAEGERICKIVKKKGVDMAAADSSHGSCSGELCGPSSKLHESWTSCYLSRKRNGLTQLIPQL</sequence>
<keyword evidence="8" id="KW-1185">Reference proteome</keyword>
<gene>
    <name evidence="7" type="primary">BHLH162</name>
    <name evidence="7" type="ORF">SDJN03_27156</name>
</gene>
<name>A0AAV6M0Z1_9ROSI</name>
<dbReference type="PANTHER" id="PTHR13935">
    <property type="entry name" value="ACHAETE-SCUTE TRANSCRIPTION FACTOR-RELATED"/>
    <property type="match status" value="1"/>
</dbReference>
<comment type="caution">
    <text evidence="7">The sequence shown here is derived from an EMBL/GenBank/DDBJ whole genome shotgun (WGS) entry which is preliminary data.</text>
</comment>
<keyword evidence="2" id="KW-0805">Transcription regulation</keyword>